<evidence type="ECO:0000313" key="2">
    <source>
        <dbReference type="Proteomes" id="UP000245698"/>
    </source>
</evidence>
<dbReference type="Proteomes" id="UP000245698">
    <property type="component" value="Unassembled WGS sequence"/>
</dbReference>
<dbReference type="AlphaFoldDB" id="A0A2P9ADL4"/>
<gene>
    <name evidence="1" type="ORF">BQ8482_111141</name>
</gene>
<proteinExistence type="predicted"/>
<accession>A0A2P9ADL4</accession>
<keyword evidence="2" id="KW-1185">Reference proteome</keyword>
<sequence length="73" mass="8056">MVWRSKQAGLSYFNGWWGPPKTEAYNELTQAYLFFGAGKETPGERRGPSSPPTGFSAMTGTMCGKVCDVKKIF</sequence>
<reference evidence="2" key="1">
    <citation type="submission" date="2016-12" db="EMBL/GenBank/DDBJ databases">
        <authorList>
            <person name="Brunel B."/>
        </authorList>
    </citation>
    <scope>NUCLEOTIDE SEQUENCE [LARGE SCALE GENOMIC DNA]</scope>
</reference>
<dbReference type="EMBL" id="FUIG01000013">
    <property type="protein sequence ID" value="SJM29211.1"/>
    <property type="molecule type" value="Genomic_DNA"/>
</dbReference>
<evidence type="ECO:0000313" key="1">
    <source>
        <dbReference type="EMBL" id="SJM29211.1"/>
    </source>
</evidence>
<organism evidence="1 2">
    <name type="scientific">Mesorhizobium delmotii</name>
    <dbReference type="NCBI Taxonomy" id="1631247"/>
    <lineage>
        <taxon>Bacteria</taxon>
        <taxon>Pseudomonadati</taxon>
        <taxon>Pseudomonadota</taxon>
        <taxon>Alphaproteobacteria</taxon>
        <taxon>Hyphomicrobiales</taxon>
        <taxon>Phyllobacteriaceae</taxon>
        <taxon>Mesorhizobium</taxon>
    </lineage>
</organism>
<name>A0A2P9ADL4_9HYPH</name>
<protein>
    <submittedName>
        <fullName evidence="1">Uncharacterized protein</fullName>
    </submittedName>
</protein>